<protein>
    <recommendedName>
        <fullName evidence="2">UBA domain-containing protein</fullName>
    </recommendedName>
</protein>
<dbReference type="InterPro" id="IPR015940">
    <property type="entry name" value="UBA"/>
</dbReference>
<dbReference type="PROSITE" id="PS50030">
    <property type="entry name" value="UBA"/>
    <property type="match status" value="1"/>
</dbReference>
<feature type="compositionally biased region" description="Low complexity" evidence="1">
    <location>
        <begin position="103"/>
        <end position="118"/>
    </location>
</feature>
<dbReference type="GO" id="GO:0005737">
    <property type="term" value="C:cytoplasm"/>
    <property type="evidence" value="ECO:0007669"/>
    <property type="project" value="TreeGrafter"/>
</dbReference>
<dbReference type="AlphaFoldDB" id="A0A4T0FL80"/>
<dbReference type="InterPro" id="IPR036869">
    <property type="entry name" value="J_dom_sf"/>
</dbReference>
<dbReference type="GO" id="GO:0072583">
    <property type="term" value="P:clathrin-dependent endocytosis"/>
    <property type="evidence" value="ECO:0007669"/>
    <property type="project" value="TreeGrafter"/>
</dbReference>
<sequence>MDLDFLDNKNNKNNKGAFDGLLDFSNDNKKSLHQLSQQPQQQQQQPVANDTNWTGLDMLNDMGSSSNTTRTTAQPIQSNDLLGDDTLIDSFDDFGLLDASKKPAASPQPSQTQPTNQTDDFDILGDLAKPVQQRPQHQNPPAATKVPKPTHRSSSPPPHLVGQLVEMGFSPLDATQALKSSNMDLSAAATMLISQSQEPSSGAAPQERPSSQQRQRPARETRETPKQPQPDAAEELIQQASALGNDLFSKASSYWSVGKTMAQKAFEEQRQRVGKQQTEEERLRREKEKREYEERKSRWDQGASSGFRDDDVPVQESGSFVPPQLRQADRPASTRPSLQASREPSRQSSQQSGGSLLDAFKPSSYVSPARHAVRSRAATPTQQQTSSPKPAPKPKKARVNPPVSQAALDQSGALRAQGNEAFKLGSYAQAVALYEQAASSIPPNHIRSAVVNANLATTHLKNGDADSAIKSATAAVSIIGDDYDPSEGINVLETAAKAYKSRASAHELNERHADAQKDYEKLISISTKLANIQNQAIEGLRRAKAAQEPKKSTSTPIATSNASIKAAGEKAAKAALERSKAASLQEAAEDTERHALKDGVDAQLLRWKAGKVDNIRALLSSVDTILWPELGLKKFGMHELVTDVSVKKVYMRTVSKVHPDKINAKTSTLEQRMIAQGVFATLNEAYNKQR</sequence>
<name>A0A4T0FL80_9BASI</name>
<feature type="region of interest" description="Disordered" evidence="1">
    <location>
        <begin position="264"/>
        <end position="407"/>
    </location>
</feature>
<dbReference type="SUPFAM" id="SSF48452">
    <property type="entry name" value="TPR-like"/>
    <property type="match status" value="1"/>
</dbReference>
<feature type="compositionally biased region" description="Low complexity" evidence="1">
    <location>
        <begin position="204"/>
        <end position="215"/>
    </location>
</feature>
<keyword evidence="4" id="KW-1185">Reference proteome</keyword>
<organism evidence="3 4">
    <name type="scientific">Wallemia hederae</name>
    <dbReference type="NCBI Taxonomy" id="1540922"/>
    <lineage>
        <taxon>Eukaryota</taxon>
        <taxon>Fungi</taxon>
        <taxon>Dikarya</taxon>
        <taxon>Basidiomycota</taxon>
        <taxon>Wallemiomycotina</taxon>
        <taxon>Wallemiomycetes</taxon>
        <taxon>Wallemiales</taxon>
        <taxon>Wallemiaceae</taxon>
        <taxon>Wallemia</taxon>
    </lineage>
</organism>
<dbReference type="InterPro" id="IPR011990">
    <property type="entry name" value="TPR-like_helical_dom_sf"/>
</dbReference>
<feature type="domain" description="UBA" evidence="2">
    <location>
        <begin position="155"/>
        <end position="195"/>
    </location>
</feature>
<dbReference type="InterPro" id="IPR009060">
    <property type="entry name" value="UBA-like_sf"/>
</dbReference>
<dbReference type="PANTHER" id="PTHR23172">
    <property type="entry name" value="AUXILIN/CYCLIN G-ASSOCIATED KINASE-RELATED"/>
    <property type="match status" value="1"/>
</dbReference>
<accession>A0A4T0FL80</accession>
<feature type="region of interest" description="Disordered" evidence="1">
    <location>
        <begin position="98"/>
        <end position="163"/>
    </location>
</feature>
<dbReference type="SMART" id="SM00028">
    <property type="entry name" value="TPR"/>
    <property type="match status" value="3"/>
</dbReference>
<dbReference type="EMBL" id="SPNW01000031">
    <property type="protein sequence ID" value="TIA89008.1"/>
    <property type="molecule type" value="Genomic_DNA"/>
</dbReference>
<evidence type="ECO:0000256" key="1">
    <source>
        <dbReference type="SAM" id="MobiDB-lite"/>
    </source>
</evidence>
<dbReference type="InterPro" id="IPR019734">
    <property type="entry name" value="TPR_rpt"/>
</dbReference>
<feature type="compositionally biased region" description="Low complexity" evidence="1">
    <location>
        <begin position="37"/>
        <end position="46"/>
    </location>
</feature>
<dbReference type="PANTHER" id="PTHR23172:SF19">
    <property type="entry name" value="J DOMAIN-CONTAINING PROTEIN"/>
    <property type="match status" value="1"/>
</dbReference>
<feature type="region of interest" description="Disordered" evidence="1">
    <location>
        <begin position="1"/>
        <end position="84"/>
    </location>
</feature>
<gene>
    <name evidence="3" type="ORF">E3P99_02257</name>
</gene>
<dbReference type="Gene3D" id="1.10.287.110">
    <property type="entry name" value="DnaJ domain"/>
    <property type="match status" value="1"/>
</dbReference>
<dbReference type="SUPFAM" id="SSF46934">
    <property type="entry name" value="UBA-like"/>
    <property type="match status" value="1"/>
</dbReference>
<dbReference type="GO" id="GO:0072318">
    <property type="term" value="P:clathrin coat disassembly"/>
    <property type="evidence" value="ECO:0007669"/>
    <property type="project" value="TreeGrafter"/>
</dbReference>
<feature type="compositionally biased region" description="Low complexity" evidence="1">
    <location>
        <begin position="375"/>
        <end position="388"/>
    </location>
</feature>
<feature type="compositionally biased region" description="Polar residues" evidence="1">
    <location>
        <begin position="62"/>
        <end position="80"/>
    </location>
</feature>
<comment type="caution">
    <text evidence="3">The sequence shown here is derived from an EMBL/GenBank/DDBJ whole genome shotgun (WGS) entry which is preliminary data.</text>
</comment>
<dbReference type="OrthoDB" id="1717591at2759"/>
<dbReference type="GO" id="GO:0031982">
    <property type="term" value="C:vesicle"/>
    <property type="evidence" value="ECO:0007669"/>
    <property type="project" value="TreeGrafter"/>
</dbReference>
<evidence type="ECO:0000313" key="4">
    <source>
        <dbReference type="Proteomes" id="UP000310189"/>
    </source>
</evidence>
<proteinExistence type="predicted"/>
<feature type="compositionally biased region" description="Basic and acidic residues" evidence="1">
    <location>
        <begin position="265"/>
        <end position="299"/>
    </location>
</feature>
<evidence type="ECO:0000259" key="2">
    <source>
        <dbReference type="PROSITE" id="PS50030"/>
    </source>
</evidence>
<feature type="region of interest" description="Disordered" evidence="1">
    <location>
        <begin position="541"/>
        <end position="563"/>
    </location>
</feature>
<dbReference type="CDD" id="cd14308">
    <property type="entry name" value="UBA_Mud1_like"/>
    <property type="match status" value="1"/>
</dbReference>
<dbReference type="Proteomes" id="UP000310189">
    <property type="component" value="Unassembled WGS sequence"/>
</dbReference>
<dbReference type="SMART" id="SM00165">
    <property type="entry name" value="UBA"/>
    <property type="match status" value="1"/>
</dbReference>
<feature type="compositionally biased region" description="Low complexity" evidence="1">
    <location>
        <begin position="339"/>
        <end position="355"/>
    </location>
</feature>
<evidence type="ECO:0000313" key="3">
    <source>
        <dbReference type="EMBL" id="TIA89008.1"/>
    </source>
</evidence>
<dbReference type="Gene3D" id="1.25.40.10">
    <property type="entry name" value="Tetratricopeptide repeat domain"/>
    <property type="match status" value="1"/>
</dbReference>
<dbReference type="Gene3D" id="1.10.8.10">
    <property type="entry name" value="DNA helicase RuvA subunit, C-terminal domain"/>
    <property type="match status" value="1"/>
</dbReference>
<feature type="compositionally biased region" description="Polar residues" evidence="1">
    <location>
        <begin position="552"/>
        <end position="561"/>
    </location>
</feature>
<dbReference type="GO" id="GO:0030276">
    <property type="term" value="F:clathrin binding"/>
    <property type="evidence" value="ECO:0007669"/>
    <property type="project" value="TreeGrafter"/>
</dbReference>
<reference evidence="3 4" key="1">
    <citation type="submission" date="2019-03" db="EMBL/GenBank/DDBJ databases">
        <title>Sequencing 23 genomes of Wallemia ichthyophaga.</title>
        <authorList>
            <person name="Gostincar C."/>
        </authorList>
    </citation>
    <scope>NUCLEOTIDE SEQUENCE [LARGE SCALE GENOMIC DNA]</scope>
    <source>
        <strain evidence="3 4">EXF-5753</strain>
    </source>
</reference>
<feature type="compositionally biased region" description="Basic and acidic residues" evidence="1">
    <location>
        <begin position="541"/>
        <end position="551"/>
    </location>
</feature>
<feature type="region of interest" description="Disordered" evidence="1">
    <location>
        <begin position="195"/>
        <end position="235"/>
    </location>
</feature>
<feature type="compositionally biased region" description="Basic and acidic residues" evidence="1">
    <location>
        <begin position="1"/>
        <end position="10"/>
    </location>
</feature>
<dbReference type="SUPFAM" id="SSF46565">
    <property type="entry name" value="Chaperone J-domain"/>
    <property type="match status" value="1"/>
</dbReference>